<reference evidence="2" key="1">
    <citation type="journal article" date="2012" name="Nat. Biotechnol.">
        <title>Draft genome sequence of pigeonpea (Cajanus cajan), an orphan legume crop of resource-poor farmers.</title>
        <authorList>
            <person name="Varshney R.K."/>
            <person name="Chen W."/>
            <person name="Li Y."/>
            <person name="Bharti A.K."/>
            <person name="Saxena R.K."/>
            <person name="Schlueter J.A."/>
            <person name="Donoghue M.T."/>
            <person name="Azam S."/>
            <person name="Fan G."/>
            <person name="Whaley A.M."/>
            <person name="Farmer A.D."/>
            <person name="Sheridan J."/>
            <person name="Iwata A."/>
            <person name="Tuteja R."/>
            <person name="Penmetsa R.V."/>
            <person name="Wu W."/>
            <person name="Upadhyaya H.D."/>
            <person name="Yang S.P."/>
            <person name="Shah T."/>
            <person name="Saxena K.B."/>
            <person name="Michael T."/>
            <person name="McCombie W.R."/>
            <person name="Yang B."/>
            <person name="Zhang G."/>
            <person name="Yang H."/>
            <person name="Wang J."/>
            <person name="Spillane C."/>
            <person name="Cook D.R."/>
            <person name="May G.D."/>
            <person name="Xu X."/>
            <person name="Jackson S.A."/>
        </authorList>
    </citation>
    <scope>NUCLEOTIDE SEQUENCE [LARGE SCALE GENOMIC DNA]</scope>
</reference>
<proteinExistence type="predicted"/>
<feature type="domain" description="RNase H type-1" evidence="1">
    <location>
        <begin position="3"/>
        <end position="79"/>
    </location>
</feature>
<dbReference type="EMBL" id="KQ483673">
    <property type="protein sequence ID" value="KYP43310.1"/>
    <property type="molecule type" value="Genomic_DNA"/>
</dbReference>
<protein>
    <recommendedName>
        <fullName evidence="1">RNase H type-1 domain-containing protein</fullName>
    </recommendedName>
</protein>
<evidence type="ECO:0000313" key="3">
    <source>
        <dbReference type="Proteomes" id="UP000075243"/>
    </source>
</evidence>
<name>A0A151RL72_CAJCA</name>
<keyword evidence="3" id="KW-1185">Reference proteome</keyword>
<gene>
    <name evidence="2" type="ORF">KK1_035267</name>
</gene>
<dbReference type="Proteomes" id="UP000075243">
    <property type="component" value="Unassembled WGS sequence"/>
</dbReference>
<dbReference type="Pfam" id="PF13456">
    <property type="entry name" value="RVT_3"/>
    <property type="match status" value="1"/>
</dbReference>
<dbReference type="GO" id="GO:0003676">
    <property type="term" value="F:nucleic acid binding"/>
    <property type="evidence" value="ECO:0007669"/>
    <property type="project" value="InterPro"/>
</dbReference>
<dbReference type="AlphaFoldDB" id="A0A151RL72"/>
<sequence>MGSGGNLQNSVGEWKLGFVVGLQGGNSLWAELLAAVEGLELCWKEWCKRAICEFNYLDVIKTAQSVEREAHLRHKYDDILLGGWLINVFGLGR</sequence>
<accession>A0A151RL72</accession>
<evidence type="ECO:0000313" key="2">
    <source>
        <dbReference type="EMBL" id="KYP43310.1"/>
    </source>
</evidence>
<evidence type="ECO:0000259" key="1">
    <source>
        <dbReference type="Pfam" id="PF13456"/>
    </source>
</evidence>
<dbReference type="GO" id="GO:0004523">
    <property type="term" value="F:RNA-DNA hybrid ribonuclease activity"/>
    <property type="evidence" value="ECO:0007669"/>
    <property type="project" value="InterPro"/>
</dbReference>
<organism evidence="2 3">
    <name type="scientific">Cajanus cajan</name>
    <name type="common">Pigeon pea</name>
    <name type="synonym">Cajanus indicus</name>
    <dbReference type="NCBI Taxonomy" id="3821"/>
    <lineage>
        <taxon>Eukaryota</taxon>
        <taxon>Viridiplantae</taxon>
        <taxon>Streptophyta</taxon>
        <taxon>Embryophyta</taxon>
        <taxon>Tracheophyta</taxon>
        <taxon>Spermatophyta</taxon>
        <taxon>Magnoliopsida</taxon>
        <taxon>eudicotyledons</taxon>
        <taxon>Gunneridae</taxon>
        <taxon>Pentapetalae</taxon>
        <taxon>rosids</taxon>
        <taxon>fabids</taxon>
        <taxon>Fabales</taxon>
        <taxon>Fabaceae</taxon>
        <taxon>Papilionoideae</taxon>
        <taxon>50 kb inversion clade</taxon>
        <taxon>NPAAA clade</taxon>
        <taxon>indigoferoid/millettioid clade</taxon>
        <taxon>Phaseoleae</taxon>
        <taxon>Cajanus</taxon>
    </lineage>
</organism>
<dbReference type="Gramene" id="C.cajan_32219.t">
    <property type="protein sequence ID" value="C.cajan_32219.t.cds1"/>
    <property type="gene ID" value="C.cajan_32219"/>
</dbReference>
<dbReference type="InterPro" id="IPR002156">
    <property type="entry name" value="RNaseH_domain"/>
</dbReference>